<gene>
    <name evidence="2" type="ORF">Tci_334524</name>
</gene>
<sequence>YLRNLDAGKVRKETKSAQQYVLLPLWSNGLKDPKNIDVDTAFDVKENESEVYVSPSSSDKIKKMMTRLKEKLKERIKAEKARLLDAQMAKRLQDEEIEQVAARERHEKEDLEKAKVLQQQYDQKQENIDWNIVVEKNEISHYEFKP</sequence>
<evidence type="ECO:0000313" key="2">
    <source>
        <dbReference type="EMBL" id="GEX62549.1"/>
    </source>
</evidence>
<name>A0A699HC57_TANCI</name>
<feature type="non-terminal residue" evidence="2">
    <location>
        <position position="1"/>
    </location>
</feature>
<protein>
    <submittedName>
        <fullName evidence="2">Uncharacterized protein</fullName>
    </submittedName>
</protein>
<proteinExistence type="predicted"/>
<dbReference type="AlphaFoldDB" id="A0A699HC57"/>
<reference evidence="2" key="1">
    <citation type="journal article" date="2019" name="Sci. Rep.">
        <title>Draft genome of Tanacetum cinerariifolium, the natural source of mosquito coil.</title>
        <authorList>
            <person name="Yamashiro T."/>
            <person name="Shiraishi A."/>
            <person name="Satake H."/>
            <person name="Nakayama K."/>
        </authorList>
    </citation>
    <scope>NUCLEOTIDE SEQUENCE</scope>
</reference>
<evidence type="ECO:0000256" key="1">
    <source>
        <dbReference type="SAM" id="Coils"/>
    </source>
</evidence>
<comment type="caution">
    <text evidence="2">The sequence shown here is derived from an EMBL/GenBank/DDBJ whole genome shotgun (WGS) entry which is preliminary data.</text>
</comment>
<accession>A0A699HC57</accession>
<organism evidence="2">
    <name type="scientific">Tanacetum cinerariifolium</name>
    <name type="common">Dalmatian daisy</name>
    <name type="synonym">Chrysanthemum cinerariifolium</name>
    <dbReference type="NCBI Taxonomy" id="118510"/>
    <lineage>
        <taxon>Eukaryota</taxon>
        <taxon>Viridiplantae</taxon>
        <taxon>Streptophyta</taxon>
        <taxon>Embryophyta</taxon>
        <taxon>Tracheophyta</taxon>
        <taxon>Spermatophyta</taxon>
        <taxon>Magnoliopsida</taxon>
        <taxon>eudicotyledons</taxon>
        <taxon>Gunneridae</taxon>
        <taxon>Pentapetalae</taxon>
        <taxon>asterids</taxon>
        <taxon>campanulids</taxon>
        <taxon>Asterales</taxon>
        <taxon>Asteraceae</taxon>
        <taxon>Asteroideae</taxon>
        <taxon>Anthemideae</taxon>
        <taxon>Anthemidinae</taxon>
        <taxon>Tanacetum</taxon>
    </lineage>
</organism>
<feature type="coiled-coil region" evidence="1">
    <location>
        <begin position="61"/>
        <end position="127"/>
    </location>
</feature>
<dbReference type="EMBL" id="BKCJ010119700">
    <property type="protein sequence ID" value="GEX62549.1"/>
    <property type="molecule type" value="Genomic_DNA"/>
</dbReference>
<keyword evidence="1" id="KW-0175">Coiled coil</keyword>